<dbReference type="KEGG" id="cmah:C1I91_12310"/>
<name>A0A410DTM5_9CLOT</name>
<evidence type="ECO:0000256" key="2">
    <source>
        <dbReference type="ARBA" id="ARBA00022475"/>
    </source>
</evidence>
<keyword evidence="6" id="KW-0472">Membrane</keyword>
<evidence type="ECO:0000256" key="4">
    <source>
        <dbReference type="ARBA" id="ARBA00022840"/>
    </source>
</evidence>
<dbReference type="PANTHER" id="PTHR43875:SF15">
    <property type="entry name" value="TREHALOSE IMPORT ATP-BINDING PROTEIN SUGC"/>
    <property type="match status" value="1"/>
</dbReference>
<dbReference type="Proteomes" id="UP000286268">
    <property type="component" value="Chromosome"/>
</dbReference>
<keyword evidence="9" id="KW-1185">Reference proteome</keyword>
<protein>
    <submittedName>
        <fullName evidence="8">ABC transporter ATP-binding protein</fullName>
    </submittedName>
</protein>
<dbReference type="AlphaFoldDB" id="A0A410DTM5"/>
<dbReference type="FunFam" id="3.40.50.300:FF:000042">
    <property type="entry name" value="Maltose/maltodextrin ABC transporter, ATP-binding protein"/>
    <property type="match status" value="1"/>
</dbReference>
<dbReference type="InterPro" id="IPR003593">
    <property type="entry name" value="AAA+_ATPase"/>
</dbReference>
<dbReference type="InterPro" id="IPR017871">
    <property type="entry name" value="ABC_transporter-like_CS"/>
</dbReference>
<dbReference type="GO" id="GO:0140359">
    <property type="term" value="F:ABC-type transporter activity"/>
    <property type="evidence" value="ECO:0007669"/>
    <property type="project" value="InterPro"/>
</dbReference>
<dbReference type="InterPro" id="IPR012340">
    <property type="entry name" value="NA-bd_OB-fold"/>
</dbReference>
<feature type="domain" description="ABC transporter" evidence="7">
    <location>
        <begin position="4"/>
        <end position="240"/>
    </location>
</feature>
<dbReference type="PROSITE" id="PS00211">
    <property type="entry name" value="ABC_TRANSPORTER_1"/>
    <property type="match status" value="1"/>
</dbReference>
<evidence type="ECO:0000259" key="7">
    <source>
        <dbReference type="PROSITE" id="PS50893"/>
    </source>
</evidence>
<organism evidence="8 9">
    <name type="scientific">Clostridium manihotivorum</name>
    <dbReference type="NCBI Taxonomy" id="2320868"/>
    <lineage>
        <taxon>Bacteria</taxon>
        <taxon>Bacillati</taxon>
        <taxon>Bacillota</taxon>
        <taxon>Clostridia</taxon>
        <taxon>Eubacteriales</taxon>
        <taxon>Clostridiaceae</taxon>
        <taxon>Clostridium</taxon>
    </lineage>
</organism>
<evidence type="ECO:0000313" key="8">
    <source>
        <dbReference type="EMBL" id="QAA32358.1"/>
    </source>
</evidence>
<sequence>MSSIQLKNISKYFDNNKVIKNIDLNIEDGEFMTFLGPSGCGKTTTLRIIAGLENPEEGKIFFDDKEVDNGENSYHLDSSKRDLSLVFQSYALWPHMTVYENIAFGLKIKKIPKAEIKSLALEVLKKMQIESLSERYPTELSGGQQQRVAIARAIVTKPKVLLMDEPLSNLDAKLRVEMRNELKRLHRELKTTIIYVTHDQHEALTLSTKVAVFMNGQIAQVAKPRELYKNPCNIQVAEFIGNSSLNIIDGIYEEAEGYGVIKSSFGTLSILALESSQRQVILTIKPEDIKIHKKAKSNCLSATVVAVFPAGPQTQVQLMVGQQLITALVVGEKEYEVDSNLWISYKQNKVNIYDKESGKLLNVMIKGEKV</sequence>
<dbReference type="Gene3D" id="3.40.50.300">
    <property type="entry name" value="P-loop containing nucleotide triphosphate hydrolases"/>
    <property type="match status" value="1"/>
</dbReference>
<keyword evidence="5" id="KW-1278">Translocase</keyword>
<evidence type="ECO:0000256" key="3">
    <source>
        <dbReference type="ARBA" id="ARBA00022741"/>
    </source>
</evidence>
<keyword evidence="2" id="KW-1003">Cell membrane</keyword>
<dbReference type="SUPFAM" id="SSF50331">
    <property type="entry name" value="MOP-like"/>
    <property type="match status" value="1"/>
</dbReference>
<reference evidence="8 9" key="1">
    <citation type="submission" date="2018-01" db="EMBL/GenBank/DDBJ databases">
        <title>Genome Sequencing and Assembly of Anaerobacter polyendosporus strain CT4.</title>
        <authorList>
            <person name="Tachaapaikoon C."/>
            <person name="Sutheeworapong S."/>
            <person name="Jenjaroenpun P."/>
            <person name="Wongsurawat T."/>
            <person name="Nookeaw I."/>
            <person name="Cheawchanlertfa P."/>
            <person name="Kosugi A."/>
            <person name="Cheevadhanarak S."/>
            <person name="Ratanakhanokchai K."/>
        </authorList>
    </citation>
    <scope>NUCLEOTIDE SEQUENCE [LARGE SCALE GENOMIC DNA]</scope>
    <source>
        <strain evidence="8 9">CT4</strain>
    </source>
</reference>
<evidence type="ECO:0000313" key="9">
    <source>
        <dbReference type="Proteomes" id="UP000286268"/>
    </source>
</evidence>
<dbReference type="Pfam" id="PF00005">
    <property type="entry name" value="ABC_tran"/>
    <property type="match status" value="1"/>
</dbReference>
<dbReference type="SMART" id="SM00382">
    <property type="entry name" value="AAA"/>
    <property type="match status" value="1"/>
</dbReference>
<dbReference type="InterPro" id="IPR047641">
    <property type="entry name" value="ABC_transpr_MalK/UgpC-like"/>
</dbReference>
<keyword evidence="4 8" id="KW-0067">ATP-binding</keyword>
<keyword evidence="3" id="KW-0547">Nucleotide-binding</keyword>
<keyword evidence="1" id="KW-0813">Transport</keyword>
<gene>
    <name evidence="8" type="ORF">C1I91_12310</name>
</gene>
<evidence type="ECO:0000256" key="5">
    <source>
        <dbReference type="ARBA" id="ARBA00022967"/>
    </source>
</evidence>
<dbReference type="EMBL" id="CP025746">
    <property type="protein sequence ID" value="QAA32358.1"/>
    <property type="molecule type" value="Genomic_DNA"/>
</dbReference>
<dbReference type="Gene3D" id="2.40.50.140">
    <property type="entry name" value="Nucleic acid-binding proteins"/>
    <property type="match status" value="1"/>
</dbReference>
<dbReference type="GO" id="GO:0005524">
    <property type="term" value="F:ATP binding"/>
    <property type="evidence" value="ECO:0007669"/>
    <property type="project" value="UniProtKB-KW"/>
</dbReference>
<dbReference type="GO" id="GO:0008643">
    <property type="term" value="P:carbohydrate transport"/>
    <property type="evidence" value="ECO:0007669"/>
    <property type="project" value="InterPro"/>
</dbReference>
<dbReference type="InterPro" id="IPR015855">
    <property type="entry name" value="ABC_transpr_MalK-like"/>
</dbReference>
<dbReference type="RefSeq" id="WP_128213145.1">
    <property type="nucleotide sequence ID" value="NZ_CP025746.1"/>
</dbReference>
<dbReference type="GO" id="GO:0016887">
    <property type="term" value="F:ATP hydrolysis activity"/>
    <property type="evidence" value="ECO:0007669"/>
    <property type="project" value="InterPro"/>
</dbReference>
<dbReference type="InterPro" id="IPR008995">
    <property type="entry name" value="Mo/tungstate-bd_C_term_dom"/>
</dbReference>
<dbReference type="PROSITE" id="PS50893">
    <property type="entry name" value="ABC_TRANSPORTER_2"/>
    <property type="match status" value="1"/>
</dbReference>
<evidence type="ECO:0000256" key="6">
    <source>
        <dbReference type="ARBA" id="ARBA00023136"/>
    </source>
</evidence>
<dbReference type="PANTHER" id="PTHR43875">
    <property type="entry name" value="MALTODEXTRIN IMPORT ATP-BINDING PROTEIN MSMX"/>
    <property type="match status" value="1"/>
</dbReference>
<dbReference type="GO" id="GO:0055052">
    <property type="term" value="C:ATP-binding cassette (ABC) transporter complex, substrate-binding subunit-containing"/>
    <property type="evidence" value="ECO:0007669"/>
    <property type="project" value="TreeGrafter"/>
</dbReference>
<dbReference type="OrthoDB" id="9802264at2"/>
<proteinExistence type="predicted"/>
<dbReference type="Gene3D" id="2.40.50.100">
    <property type="match status" value="1"/>
</dbReference>
<evidence type="ECO:0000256" key="1">
    <source>
        <dbReference type="ARBA" id="ARBA00022448"/>
    </source>
</evidence>
<dbReference type="InterPro" id="IPR027417">
    <property type="entry name" value="P-loop_NTPase"/>
</dbReference>
<dbReference type="InterPro" id="IPR003439">
    <property type="entry name" value="ABC_transporter-like_ATP-bd"/>
</dbReference>
<dbReference type="CDD" id="cd03301">
    <property type="entry name" value="ABC_MalK_N"/>
    <property type="match status" value="1"/>
</dbReference>
<accession>A0A410DTM5</accession>
<dbReference type="SUPFAM" id="SSF52540">
    <property type="entry name" value="P-loop containing nucleoside triphosphate hydrolases"/>
    <property type="match status" value="1"/>
</dbReference>